<reference evidence="3 4" key="1">
    <citation type="submission" date="2020-08" db="EMBL/GenBank/DDBJ databases">
        <title>Sequencing the genomes of 1000 actinobacteria strains.</title>
        <authorList>
            <person name="Klenk H.-P."/>
        </authorList>
    </citation>
    <scope>NUCLEOTIDE SEQUENCE [LARGE SCALE GENOMIC DNA]</scope>
    <source>
        <strain evidence="3 4">DSM 21065</strain>
    </source>
</reference>
<dbReference type="SUPFAM" id="SSF55464">
    <property type="entry name" value="Origin of replication-binding domain, RBD-like"/>
    <property type="match status" value="1"/>
</dbReference>
<dbReference type="CDD" id="cd18809">
    <property type="entry name" value="SF1_C_RecD"/>
    <property type="match status" value="1"/>
</dbReference>
<dbReference type="Pfam" id="PF08751">
    <property type="entry name" value="TrwC"/>
    <property type="match status" value="1"/>
</dbReference>
<evidence type="ECO:0000313" key="3">
    <source>
        <dbReference type="EMBL" id="MBB5643692.1"/>
    </source>
</evidence>
<feature type="region of interest" description="Disordered" evidence="1">
    <location>
        <begin position="1240"/>
        <end position="1297"/>
    </location>
</feature>
<feature type="compositionally biased region" description="Basic and acidic residues" evidence="1">
    <location>
        <begin position="1276"/>
        <end position="1297"/>
    </location>
</feature>
<dbReference type="EMBL" id="JACHBQ010000002">
    <property type="protein sequence ID" value="MBB5643692.1"/>
    <property type="molecule type" value="Genomic_DNA"/>
</dbReference>
<dbReference type="RefSeq" id="WP_052542036.1">
    <property type="nucleotide sequence ID" value="NZ_JACHBQ010000002.1"/>
</dbReference>
<organism evidence="3 4">
    <name type="scientific">Cryobacterium roopkundense</name>
    <dbReference type="NCBI Taxonomy" id="1001240"/>
    <lineage>
        <taxon>Bacteria</taxon>
        <taxon>Bacillati</taxon>
        <taxon>Actinomycetota</taxon>
        <taxon>Actinomycetes</taxon>
        <taxon>Micrococcales</taxon>
        <taxon>Microbacteriaceae</taxon>
        <taxon>Cryobacterium</taxon>
    </lineage>
</organism>
<gene>
    <name evidence="3" type="ORF">BJ997_004303</name>
</gene>
<dbReference type="OrthoDB" id="4524286at2"/>
<dbReference type="SUPFAM" id="SSF52540">
    <property type="entry name" value="P-loop containing nucleoside triphosphate hydrolases"/>
    <property type="match status" value="2"/>
</dbReference>
<protein>
    <submittedName>
        <fullName evidence="3">Conjugative relaxase-like TrwC/TraI family protein</fullName>
    </submittedName>
</protein>
<dbReference type="NCBIfam" id="NF041492">
    <property type="entry name" value="MobF"/>
    <property type="match status" value="1"/>
</dbReference>
<dbReference type="Proteomes" id="UP000561726">
    <property type="component" value="Unassembled WGS sequence"/>
</dbReference>
<evidence type="ECO:0000259" key="2">
    <source>
        <dbReference type="Pfam" id="PF08751"/>
    </source>
</evidence>
<accession>A0A7W9A0P4</accession>
<evidence type="ECO:0000313" key="4">
    <source>
        <dbReference type="Proteomes" id="UP000561726"/>
    </source>
</evidence>
<feature type="domain" description="TrwC relaxase" evidence="2">
    <location>
        <begin position="9"/>
        <end position="405"/>
    </location>
</feature>
<name>A0A7W9A0P4_9MICO</name>
<comment type="caution">
    <text evidence="3">The sequence shown here is derived from an EMBL/GenBank/DDBJ whole genome shotgun (WGS) entry which is preliminary data.</text>
</comment>
<feature type="compositionally biased region" description="Basic and acidic residues" evidence="1">
    <location>
        <begin position="1200"/>
        <end position="1211"/>
    </location>
</feature>
<dbReference type="Pfam" id="PF13604">
    <property type="entry name" value="AAA_30"/>
    <property type="match status" value="1"/>
</dbReference>
<feature type="region of interest" description="Disordered" evidence="1">
    <location>
        <begin position="1194"/>
        <end position="1216"/>
    </location>
</feature>
<dbReference type="Gene3D" id="3.40.50.300">
    <property type="entry name" value="P-loop containing nucleotide triphosphate hydrolases"/>
    <property type="match status" value="2"/>
</dbReference>
<evidence type="ECO:0000256" key="1">
    <source>
        <dbReference type="SAM" id="MobiDB-lite"/>
    </source>
</evidence>
<dbReference type="InterPro" id="IPR027417">
    <property type="entry name" value="P-loop_NTPase"/>
</dbReference>
<dbReference type="Gene3D" id="2.30.30.940">
    <property type="match status" value="1"/>
</dbReference>
<proteinExistence type="predicted"/>
<dbReference type="InterPro" id="IPR014862">
    <property type="entry name" value="TrwC"/>
</dbReference>
<sequence>MMTVHILSAGDGYAYYTNEVATGDARRESGRELGDYYTADGNPPGIWVGGGVATLGVSGVVTEEQMKALYGEGLHPDAEAMIIALQAQGKTAAEAHDAVKLGRAYYGYSTGGTDLSANIEAGYGDFTRMNHREPNVTERRVIRAREGGQAFREAKGRQPADKEELGRFITAATRPTQQAVAGFDLVFSPAKSVSVLWGLGDDDTRTVIEKAQESAIADTVLYLEREAIATRAGTNGVAQIDVEGGLIATRFRHYDSRNGDPQLHDHLVVANKVKGSDGKWRTIDSKLLHRQGVAASEFYNQRVMENVTDALGLVTELREVTPGKRPVVEIAGIHDRLTSQFSTRSADIKKAVRELEKDYRDSHGRSPDAAARIKLADQATLETRPAKPHARSLAALRAHWITEATARVGAHTVAALLARARVVADESRGRGPRLVDVDRAARDVVATVSEHHAVWGPHMIEAEARRWVQKESLHGQVVEGTVELITRRALDTDSIAVTPPAPHGSFQPLTRSDGASIYDHKGRMLFTSAGLLAAEDTLLAAGRTRSLSPVSVAEFDRTAAAHPGPLDAGQRALARDFTTSGTLLIVGTGPAGAGKTTALALAARATEQAGGRLIGLAPSATAAAVFRDTVNVPAATIHSFIRAYETHGDVASGSGHPDDLVLRPGDIVVVDEAGMAGTMNLAKVTGIAQRHGAHVRLIGDDRQLAAVESGGALRLLEREVGSIKLEEIHRFTAPEEGEASRMLRDPATVGDPFRWYVDNERVTGGSIERMTGDVFAAWQHDGEAGKNALMLAQKNVTVADLNSRAQAYRMSSGIVRGKSSSQLRDGLAAYRGDRVVTRLNDATLRTGRGTDRVKNGDVWTVDRVQADGALSVTHTGHGGRITLPVEYVVTSVELGYASTIHRAQGMTADTAHVLADASTSRELAYVGLTRGREENRLYVETEEAQPMSEVLESIAGHSDGMLSAHESIRAEQARVDDLTTLIDQYGDVAERANEIRFGQLVYEVLDDADARDLTSCDSWGAVTAALGRAETHGLDPATVLRASRNERGLDDADDIGAVLSYRLERRIETAPTHQGAPAAPVVPAWIADRSALDAPGTDPAWREHLTERYEYLAVRLNERGTSVAAEQPAWSTQLGDVPADSARRDAWVRLAAEVDVFRDRYKIDPAEAQAIPAAYRERPVGAELAARVTALHKSQALSDRPIETGDDRQRAAAEAAAAAQTARDVATALTVERAVPRVPTTRTSLDVMREANRAKAQQQQEAQRKAGLNVRGTSKTRGDHRVPRSEDPRTREDDRER</sequence>